<keyword evidence="7" id="KW-0449">Lipoprotein</keyword>
<comment type="subcellular location">
    <subcellularLocation>
        <location evidence="1">Membrane</location>
        <topology evidence="1">Single-pass membrane protein</topology>
    </subcellularLocation>
</comment>
<dbReference type="GO" id="GO:0055085">
    <property type="term" value="P:transmembrane transport"/>
    <property type="evidence" value="ECO:0007669"/>
    <property type="project" value="InterPro"/>
</dbReference>
<dbReference type="GO" id="GO:0016020">
    <property type="term" value="C:membrane"/>
    <property type="evidence" value="ECO:0007669"/>
    <property type="project" value="UniProtKB-SubCell"/>
</dbReference>
<dbReference type="Gene3D" id="3.30.1150.10">
    <property type="match status" value="1"/>
</dbReference>
<evidence type="ECO:0000256" key="5">
    <source>
        <dbReference type="SAM" id="SignalP"/>
    </source>
</evidence>
<keyword evidence="5" id="KW-0732">Signal</keyword>
<evidence type="ECO:0000256" key="1">
    <source>
        <dbReference type="ARBA" id="ARBA00004167"/>
    </source>
</evidence>
<organism evidence="7">
    <name type="scientific">Aquipseudomonas alcaligenes</name>
    <name type="common">Pseudomonas alcaligenes</name>
    <dbReference type="NCBI Taxonomy" id="43263"/>
    <lineage>
        <taxon>Bacteria</taxon>
        <taxon>Pseudomonadati</taxon>
        <taxon>Pseudomonadota</taxon>
        <taxon>Gammaproteobacteria</taxon>
        <taxon>Pseudomonadales</taxon>
        <taxon>Pseudomonadaceae</taxon>
        <taxon>Aquipseudomonas</taxon>
    </lineage>
</organism>
<keyword evidence="2" id="KW-0812">Transmembrane</keyword>
<proteinExistence type="predicted"/>
<feature type="chain" id="PRO_5004319018" evidence="5">
    <location>
        <begin position="24"/>
        <end position="154"/>
    </location>
</feature>
<dbReference type="AlphaFoldDB" id="Q939F0"/>
<feature type="signal peptide" evidence="5">
    <location>
        <begin position="1"/>
        <end position="23"/>
    </location>
</feature>
<keyword evidence="3" id="KW-1133">Transmembrane helix</keyword>
<sequence>MPIRFVLLLAVMLLAACSSKQNSTPKCTVSVPPPPVPESSDLCSGEKCNWEVLFPSGKYPVSTEGCRAPVVQQKRPSYPREAFNQCIEGHALVAVFLGHDGVQTSAKLLQSSNKIFDQSALLQASRIFFEPMKCQSELYDSVVLMPLIYRLQPK</sequence>
<dbReference type="SUPFAM" id="SSF74653">
    <property type="entry name" value="TolA/TonB C-terminal domain"/>
    <property type="match status" value="1"/>
</dbReference>
<accession>Q939F0</accession>
<dbReference type="EMBL" id="AY038186">
    <property type="protein sequence ID" value="AAK73308.1"/>
    <property type="molecule type" value="Genomic_DNA"/>
</dbReference>
<dbReference type="PROSITE" id="PS52015">
    <property type="entry name" value="TONB_CTD"/>
    <property type="match status" value="1"/>
</dbReference>
<dbReference type="PROSITE" id="PS51257">
    <property type="entry name" value="PROKAR_LIPOPROTEIN"/>
    <property type="match status" value="1"/>
</dbReference>
<dbReference type="InterPro" id="IPR037682">
    <property type="entry name" value="TonB_C"/>
</dbReference>
<evidence type="ECO:0000256" key="3">
    <source>
        <dbReference type="ARBA" id="ARBA00022989"/>
    </source>
</evidence>
<feature type="domain" description="TonB C-terminal" evidence="6">
    <location>
        <begin position="63"/>
        <end position="154"/>
    </location>
</feature>
<dbReference type="NCBIfam" id="TIGR01352">
    <property type="entry name" value="tonB_Cterm"/>
    <property type="match status" value="1"/>
</dbReference>
<protein>
    <submittedName>
        <fullName evidence="7">Putative lipoprotein Ypar23</fullName>
    </submittedName>
</protein>
<dbReference type="Pfam" id="PF03544">
    <property type="entry name" value="TonB_C"/>
    <property type="match status" value="1"/>
</dbReference>
<name>Q939F0_AQUAC</name>
<dbReference type="InterPro" id="IPR006260">
    <property type="entry name" value="TonB/TolA_C"/>
</dbReference>
<evidence type="ECO:0000256" key="4">
    <source>
        <dbReference type="ARBA" id="ARBA00023136"/>
    </source>
</evidence>
<evidence type="ECO:0000313" key="7">
    <source>
        <dbReference type="EMBL" id="AAK73308.1"/>
    </source>
</evidence>
<evidence type="ECO:0000259" key="6">
    <source>
        <dbReference type="PROSITE" id="PS52015"/>
    </source>
</evidence>
<keyword evidence="4" id="KW-0472">Membrane</keyword>
<evidence type="ECO:0000256" key="2">
    <source>
        <dbReference type="ARBA" id="ARBA00022692"/>
    </source>
</evidence>
<reference evidence="7" key="1">
    <citation type="journal article" date="2001" name="Mol. Microbiol.">
        <title>Discovery and distribution of super-integrons among pseudomonads.</title>
        <authorList>
            <person name="Vaisvila R."/>
            <person name="Morgan R.D."/>
            <person name="Posfai J."/>
            <person name="Raleigh E.A."/>
        </authorList>
    </citation>
    <scope>NUCLEOTIDE SEQUENCE</scope>
    <source>
        <strain evidence="7">ATCC 55044</strain>
    </source>
</reference>